<proteinExistence type="predicted"/>
<dbReference type="Proteomes" id="UP000005876">
    <property type="component" value="Chromosome"/>
</dbReference>
<evidence type="ECO:0000313" key="2">
    <source>
        <dbReference type="EMBL" id="AET62001.1"/>
    </source>
</evidence>
<dbReference type="InterPro" id="IPR023577">
    <property type="entry name" value="CYTH_domain"/>
</dbReference>
<dbReference type="SUPFAM" id="SSF55154">
    <property type="entry name" value="CYTH-like phosphatases"/>
    <property type="match status" value="1"/>
</dbReference>
<reference evidence="2 3" key="3">
    <citation type="journal article" date="2012" name="J. Bacteriol.">
        <title>Genome Sequence of Paenibacillus terrae HPL-003, a Xylanase-Producing Bacterium Isolated from Soil Found in Forest Residue.</title>
        <authorList>
            <person name="Shin S.H."/>
            <person name="Kim S."/>
            <person name="Kim J.Y."/>
            <person name="Song H.Y."/>
            <person name="Cho S.J."/>
            <person name="Kim D.R."/>
            <person name="Lee K.I."/>
            <person name="Lim H.K."/>
            <person name="Park N.J."/>
            <person name="Hwang I.T."/>
            <person name="Yang K.S."/>
        </authorList>
    </citation>
    <scope>NUCLEOTIDE SEQUENCE [LARGE SCALE GENOMIC DNA]</scope>
    <source>
        <strain evidence="2 3">HPL-003</strain>
    </source>
</reference>
<organism evidence="2 3">
    <name type="scientific">Paenibacillus terrae (strain HPL-003)</name>
    <dbReference type="NCBI Taxonomy" id="985665"/>
    <lineage>
        <taxon>Bacteria</taxon>
        <taxon>Bacillati</taxon>
        <taxon>Bacillota</taxon>
        <taxon>Bacilli</taxon>
        <taxon>Bacillales</taxon>
        <taxon>Paenibacillaceae</taxon>
        <taxon>Paenibacillus</taxon>
    </lineage>
</organism>
<reference evidence="3" key="1">
    <citation type="submission" date="2011-11" db="EMBL/GenBank/DDBJ databases">
        <title>Complete sequence of Paenibacillus terrae HPL-003.</title>
        <authorList>
            <person name="Shin S.H."/>
            <person name="Kim S."/>
            <person name="Kim J.Y."/>
        </authorList>
    </citation>
    <scope>NUCLEOTIDE SEQUENCE [LARGE SCALE GENOMIC DNA]</scope>
    <source>
        <strain evidence="3">HPL-003</strain>
    </source>
</reference>
<dbReference type="Gene3D" id="2.40.320.10">
    <property type="entry name" value="Hypothetical Protein Pfu-838710-001"/>
    <property type="match status" value="1"/>
</dbReference>
<dbReference type="KEGG" id="pta:HPL003_26435"/>
<dbReference type="HOGENOM" id="CLU_1217872_0_0_9"/>
<evidence type="ECO:0000259" key="1">
    <source>
        <dbReference type="Pfam" id="PF01928"/>
    </source>
</evidence>
<evidence type="ECO:0000313" key="3">
    <source>
        <dbReference type="Proteomes" id="UP000005876"/>
    </source>
</evidence>
<accession>G7VRA2</accession>
<dbReference type="InterPro" id="IPR033469">
    <property type="entry name" value="CYTH-like_dom_sf"/>
</dbReference>
<dbReference type="AlphaFoldDB" id="G7VRA2"/>
<name>G7VRA2_PAETH</name>
<gene>
    <name evidence="2" type="ordered locus">HPL003_26435</name>
</gene>
<feature type="domain" description="CYTH" evidence="1">
    <location>
        <begin position="24"/>
        <end position="199"/>
    </location>
</feature>
<reference key="2">
    <citation type="submission" date="2011-11" db="EMBL/GenBank/DDBJ databases">
        <authorList>
            <person name="Shin S.H."/>
            <person name="Kim S."/>
            <person name="Kim J.Y."/>
        </authorList>
    </citation>
    <scope>NUCLEOTIDE SEQUENCE</scope>
    <source>
        <strain>HPL-003</strain>
    </source>
</reference>
<dbReference type="RefSeq" id="WP_014282681.1">
    <property type="nucleotide sequence ID" value="NC_016641.1"/>
</dbReference>
<dbReference type="EMBL" id="CP003107">
    <property type="protein sequence ID" value="AET62001.1"/>
    <property type="molecule type" value="Genomic_DNA"/>
</dbReference>
<dbReference type="Pfam" id="PF01928">
    <property type="entry name" value="CYTH"/>
    <property type="match status" value="1"/>
</dbReference>
<protein>
    <recommendedName>
        <fullName evidence="1">CYTH domain-containing protein</fullName>
    </recommendedName>
</protein>
<sequence length="238" mass="27964">MTTLEGTKEKMKKIGYSIREKLIIENELKFEISEKKMFKPIYDYLKESYVVVPYRNAHMYDFYYDTQDLDLSKAGITYRVRYRPQISINLKLPQTITNRTWSRYEYSCKVDGKLPKNMSTFDVDCDIHRIAKKFLGVTNLSELKNISIVSSFRTGFILRFPRINVLGENEFLGVAFFDQSADKINNKSFYEFELESFQQSDVFASPYIFNEFDEIGKFVESLGHSLSSKSKKEKCMNL</sequence>